<dbReference type="Pfam" id="PF14541">
    <property type="entry name" value="TAXi_C"/>
    <property type="match status" value="1"/>
</dbReference>
<dbReference type="SUPFAM" id="SSF50630">
    <property type="entry name" value="Acid proteases"/>
    <property type="match status" value="1"/>
</dbReference>
<dbReference type="InterPro" id="IPR021109">
    <property type="entry name" value="Peptidase_aspartic_dom_sf"/>
</dbReference>
<comment type="similarity">
    <text evidence="1">Belongs to the peptidase A1 family.</text>
</comment>
<dbReference type="InterPro" id="IPR033121">
    <property type="entry name" value="PEPTIDASE_A1"/>
</dbReference>
<evidence type="ECO:0000256" key="1">
    <source>
        <dbReference type="ARBA" id="ARBA00007447"/>
    </source>
</evidence>
<keyword evidence="5" id="KW-0325">Glycoprotein</keyword>
<dbReference type="GO" id="GO:0004190">
    <property type="term" value="F:aspartic-type endopeptidase activity"/>
    <property type="evidence" value="ECO:0007669"/>
    <property type="project" value="UniProtKB-KW"/>
</dbReference>
<proteinExistence type="inferred from homology"/>
<name>A0A830BYK0_9LAMI</name>
<gene>
    <name evidence="7" type="ORF">PHJA_001309900</name>
</gene>
<evidence type="ECO:0000256" key="2">
    <source>
        <dbReference type="ARBA" id="ARBA00022670"/>
    </source>
</evidence>
<dbReference type="EMBL" id="BMAC01000250">
    <property type="protein sequence ID" value="GFP91659.1"/>
    <property type="molecule type" value="Genomic_DNA"/>
</dbReference>
<evidence type="ECO:0000313" key="8">
    <source>
        <dbReference type="Proteomes" id="UP000653305"/>
    </source>
</evidence>
<organism evidence="7 8">
    <name type="scientific">Phtheirospermum japonicum</name>
    <dbReference type="NCBI Taxonomy" id="374723"/>
    <lineage>
        <taxon>Eukaryota</taxon>
        <taxon>Viridiplantae</taxon>
        <taxon>Streptophyta</taxon>
        <taxon>Embryophyta</taxon>
        <taxon>Tracheophyta</taxon>
        <taxon>Spermatophyta</taxon>
        <taxon>Magnoliopsida</taxon>
        <taxon>eudicotyledons</taxon>
        <taxon>Gunneridae</taxon>
        <taxon>Pentapetalae</taxon>
        <taxon>asterids</taxon>
        <taxon>lamiids</taxon>
        <taxon>Lamiales</taxon>
        <taxon>Orobanchaceae</taxon>
        <taxon>Orobanchaceae incertae sedis</taxon>
        <taxon>Phtheirospermum</taxon>
    </lineage>
</organism>
<dbReference type="GO" id="GO:0006508">
    <property type="term" value="P:proteolysis"/>
    <property type="evidence" value="ECO:0007669"/>
    <property type="project" value="UniProtKB-KW"/>
</dbReference>
<dbReference type="InterPro" id="IPR032799">
    <property type="entry name" value="TAXi_C"/>
</dbReference>
<protein>
    <submittedName>
        <fullName evidence="7">Aspartic proteinase pcs1</fullName>
    </submittedName>
</protein>
<comment type="caution">
    <text evidence="7">The sequence shown here is derived from an EMBL/GenBank/DDBJ whole genome shotgun (WGS) entry which is preliminary data.</text>
</comment>
<evidence type="ECO:0000256" key="5">
    <source>
        <dbReference type="ARBA" id="ARBA00023180"/>
    </source>
</evidence>
<evidence type="ECO:0000313" key="7">
    <source>
        <dbReference type="EMBL" id="GFP91659.1"/>
    </source>
</evidence>
<dbReference type="AlphaFoldDB" id="A0A830BYK0"/>
<dbReference type="PANTHER" id="PTHR47967:SF69">
    <property type="entry name" value="ASPARTIC PROTEINASE NANA, CHLOROPLAST"/>
    <property type="match status" value="1"/>
</dbReference>
<reference evidence="7" key="1">
    <citation type="submission" date="2020-07" db="EMBL/GenBank/DDBJ databases">
        <title>Ethylene signaling mediates host invasion by parasitic plants.</title>
        <authorList>
            <person name="Yoshida S."/>
        </authorList>
    </citation>
    <scope>NUCLEOTIDE SEQUENCE</scope>
    <source>
        <strain evidence="7">Okayama</strain>
    </source>
</reference>
<dbReference type="PANTHER" id="PTHR47967">
    <property type="entry name" value="OS07G0603500 PROTEIN-RELATED"/>
    <property type="match status" value="1"/>
</dbReference>
<dbReference type="Gene3D" id="2.40.70.10">
    <property type="entry name" value="Acid Proteases"/>
    <property type="match status" value="1"/>
</dbReference>
<keyword evidence="3" id="KW-0064">Aspartyl protease</keyword>
<feature type="domain" description="Peptidase A1" evidence="6">
    <location>
        <begin position="1"/>
        <end position="174"/>
    </location>
</feature>
<evidence type="ECO:0000259" key="6">
    <source>
        <dbReference type="PROSITE" id="PS51767"/>
    </source>
</evidence>
<keyword evidence="8" id="KW-1185">Reference proteome</keyword>
<evidence type="ECO:0000256" key="4">
    <source>
        <dbReference type="ARBA" id="ARBA00022801"/>
    </source>
</evidence>
<keyword evidence="4" id="KW-0378">Hydrolase</keyword>
<dbReference type="InterPro" id="IPR051708">
    <property type="entry name" value="Plant_Aspart_Prot_A1"/>
</dbReference>
<dbReference type="OrthoDB" id="2747330at2759"/>
<dbReference type="FunFam" id="2.40.70.10:FF:000033">
    <property type="entry name" value="Aspartyl protease family protein"/>
    <property type="match status" value="1"/>
</dbReference>
<accession>A0A830BYK0</accession>
<evidence type="ECO:0000256" key="3">
    <source>
        <dbReference type="ARBA" id="ARBA00022750"/>
    </source>
</evidence>
<dbReference type="PROSITE" id="PS51767">
    <property type="entry name" value="PEPTIDASE_A1"/>
    <property type="match status" value="1"/>
</dbReference>
<keyword evidence="2" id="KW-0645">Protease</keyword>
<sequence length="182" mass="19978">MHLDEPMQYTGLIPRVDKQYYGVNITGVYVNGTRVDMDTKALEFDSKGNGGAFVDSGAWGTYLVDAAYRPIISAINVTFAGFETISTGPFNVCYNTTGRAGEFPKAPKLEFVFAGDARFAPHPESYVLRIDETMTCLALINATAQRIKYSTIGAMLQQRFAWELDLEKNILGFASSNCADTA</sequence>
<dbReference type="Proteomes" id="UP000653305">
    <property type="component" value="Unassembled WGS sequence"/>
</dbReference>